<evidence type="ECO:0000259" key="1">
    <source>
        <dbReference type="Pfam" id="PF24494"/>
    </source>
</evidence>
<organism evidence="2 3">
    <name type="scientific">Aplosporella prunicola CBS 121167</name>
    <dbReference type="NCBI Taxonomy" id="1176127"/>
    <lineage>
        <taxon>Eukaryota</taxon>
        <taxon>Fungi</taxon>
        <taxon>Dikarya</taxon>
        <taxon>Ascomycota</taxon>
        <taxon>Pezizomycotina</taxon>
        <taxon>Dothideomycetes</taxon>
        <taxon>Dothideomycetes incertae sedis</taxon>
        <taxon>Botryosphaeriales</taxon>
        <taxon>Aplosporellaceae</taxon>
        <taxon>Aplosporella</taxon>
    </lineage>
</organism>
<proteinExistence type="predicted"/>
<reference evidence="2" key="1">
    <citation type="journal article" date="2020" name="Stud. Mycol.">
        <title>101 Dothideomycetes genomes: a test case for predicting lifestyles and emergence of pathogens.</title>
        <authorList>
            <person name="Haridas S."/>
            <person name="Albert R."/>
            <person name="Binder M."/>
            <person name="Bloem J."/>
            <person name="Labutti K."/>
            <person name="Salamov A."/>
            <person name="Andreopoulos B."/>
            <person name="Baker S."/>
            <person name="Barry K."/>
            <person name="Bills G."/>
            <person name="Bluhm B."/>
            <person name="Cannon C."/>
            <person name="Castanera R."/>
            <person name="Culley D."/>
            <person name="Daum C."/>
            <person name="Ezra D."/>
            <person name="Gonzalez J."/>
            <person name="Henrissat B."/>
            <person name="Kuo A."/>
            <person name="Liang C."/>
            <person name="Lipzen A."/>
            <person name="Lutzoni F."/>
            <person name="Magnuson J."/>
            <person name="Mondo S."/>
            <person name="Nolan M."/>
            <person name="Ohm R."/>
            <person name="Pangilinan J."/>
            <person name="Park H.-J."/>
            <person name="Ramirez L."/>
            <person name="Alfaro M."/>
            <person name="Sun H."/>
            <person name="Tritt A."/>
            <person name="Yoshinaga Y."/>
            <person name="Zwiers L.-H."/>
            <person name="Turgeon B."/>
            <person name="Goodwin S."/>
            <person name="Spatafora J."/>
            <person name="Crous P."/>
            <person name="Grigoriev I."/>
        </authorList>
    </citation>
    <scope>NUCLEOTIDE SEQUENCE</scope>
    <source>
        <strain evidence="2">CBS 121167</strain>
    </source>
</reference>
<feature type="non-terminal residue" evidence="2">
    <location>
        <position position="1"/>
    </location>
</feature>
<protein>
    <recommendedName>
        <fullName evidence="1">DUF7587 domain-containing protein</fullName>
    </recommendedName>
</protein>
<dbReference type="InterPro" id="IPR056009">
    <property type="entry name" value="DUF7587"/>
</dbReference>
<dbReference type="GeneID" id="54293573"/>
<dbReference type="AlphaFoldDB" id="A0A6A6B1V7"/>
<dbReference type="Pfam" id="PF24494">
    <property type="entry name" value="DUF7587"/>
    <property type="match status" value="1"/>
</dbReference>
<dbReference type="Proteomes" id="UP000799438">
    <property type="component" value="Unassembled WGS sequence"/>
</dbReference>
<dbReference type="OrthoDB" id="88561at2759"/>
<name>A0A6A6B1V7_9PEZI</name>
<feature type="domain" description="DUF7587" evidence="1">
    <location>
        <begin position="1"/>
        <end position="133"/>
    </location>
</feature>
<evidence type="ECO:0000313" key="3">
    <source>
        <dbReference type="Proteomes" id="UP000799438"/>
    </source>
</evidence>
<dbReference type="EMBL" id="ML995500">
    <property type="protein sequence ID" value="KAF2137796.1"/>
    <property type="molecule type" value="Genomic_DNA"/>
</dbReference>
<feature type="non-terminal residue" evidence="2">
    <location>
        <position position="133"/>
    </location>
</feature>
<sequence length="133" mass="15799">IYWRVQDEYSGTYYSPGYGFFARDTSSEIDFTRNHMVHDALAKHLDWGNRCPTPFISVYCDEETAFEEADRRVLRRNGNVTVSKIHTRRSQCPLEYRNVQILAIKHDVWIPERAFHNSKFEYVFLHHIPAECI</sequence>
<gene>
    <name evidence="2" type="ORF">K452DRAFT_204014</name>
</gene>
<accession>A0A6A6B1V7</accession>
<keyword evidence="3" id="KW-1185">Reference proteome</keyword>
<dbReference type="RefSeq" id="XP_033393511.1">
    <property type="nucleotide sequence ID" value="XM_033536077.1"/>
</dbReference>
<evidence type="ECO:0000313" key="2">
    <source>
        <dbReference type="EMBL" id="KAF2137796.1"/>
    </source>
</evidence>